<keyword evidence="3" id="KW-1185">Reference proteome</keyword>
<proteinExistence type="predicted"/>
<dbReference type="EMBL" id="SMJZ01000099">
    <property type="protein sequence ID" value="TDC03985.1"/>
    <property type="molecule type" value="Genomic_DNA"/>
</dbReference>
<sequence>MSDTARVALALAAGYYLGRRHKLRMAAMLAAASVAGKYRKGGGGLLAQGSKILGSSPEIDELTGRLRGQIMDVGKAAVMAAATRQINSLTEKLQERTESLQSDERDENDERDQPGEPEDEYAGDEEGDEEDEYSEDERDDEDAQEEDQDEGSEPVDEAAEPEDAEETSEPAEEPEPRRTRTSRSHQGTQARKPGTGRRRPSPVTRTAG</sequence>
<feature type="region of interest" description="Disordered" evidence="1">
    <location>
        <begin position="91"/>
        <end position="208"/>
    </location>
</feature>
<evidence type="ECO:0000313" key="3">
    <source>
        <dbReference type="Proteomes" id="UP000295157"/>
    </source>
</evidence>
<protein>
    <recommendedName>
        <fullName evidence="4">Histone protein</fullName>
    </recommendedName>
</protein>
<feature type="compositionally biased region" description="Acidic residues" evidence="1">
    <location>
        <begin position="104"/>
        <end position="173"/>
    </location>
</feature>
<dbReference type="OrthoDB" id="4966929at2"/>
<evidence type="ECO:0000256" key="1">
    <source>
        <dbReference type="SAM" id="MobiDB-lite"/>
    </source>
</evidence>
<evidence type="ECO:0000313" key="2">
    <source>
        <dbReference type="EMBL" id="TDC03985.1"/>
    </source>
</evidence>
<dbReference type="AlphaFoldDB" id="A0A4R4N5J9"/>
<evidence type="ECO:0008006" key="4">
    <source>
        <dbReference type="Google" id="ProtNLM"/>
    </source>
</evidence>
<name>A0A4R4N5J9_9ACTN</name>
<dbReference type="Proteomes" id="UP000295157">
    <property type="component" value="Unassembled WGS sequence"/>
</dbReference>
<organism evidence="2 3">
    <name type="scientific">Nonomuraea longispora</name>
    <dbReference type="NCBI Taxonomy" id="1848320"/>
    <lineage>
        <taxon>Bacteria</taxon>
        <taxon>Bacillati</taxon>
        <taxon>Actinomycetota</taxon>
        <taxon>Actinomycetes</taxon>
        <taxon>Streptosporangiales</taxon>
        <taxon>Streptosporangiaceae</taxon>
        <taxon>Nonomuraea</taxon>
    </lineage>
</organism>
<comment type="caution">
    <text evidence="2">The sequence shown here is derived from an EMBL/GenBank/DDBJ whole genome shotgun (WGS) entry which is preliminary data.</text>
</comment>
<reference evidence="2 3" key="1">
    <citation type="submission" date="2019-02" db="EMBL/GenBank/DDBJ databases">
        <title>Draft genome sequences of novel Actinobacteria.</title>
        <authorList>
            <person name="Sahin N."/>
            <person name="Ay H."/>
            <person name="Saygin H."/>
        </authorList>
    </citation>
    <scope>NUCLEOTIDE SEQUENCE [LARGE SCALE GENOMIC DNA]</scope>
    <source>
        <strain evidence="2 3">KC201</strain>
    </source>
</reference>
<gene>
    <name evidence="2" type="ORF">E1267_24415</name>
</gene>
<dbReference type="RefSeq" id="WP_132335300.1">
    <property type="nucleotide sequence ID" value="NZ_SMJZ01000099.1"/>
</dbReference>
<accession>A0A4R4N5J9</accession>